<dbReference type="EMBL" id="CAUYUJ010019998">
    <property type="protein sequence ID" value="CAK0895153.1"/>
    <property type="molecule type" value="Genomic_DNA"/>
</dbReference>
<reference evidence="2" key="1">
    <citation type="submission" date="2023-10" db="EMBL/GenBank/DDBJ databases">
        <authorList>
            <person name="Chen Y."/>
            <person name="Shah S."/>
            <person name="Dougan E. K."/>
            <person name="Thang M."/>
            <person name="Chan C."/>
        </authorList>
    </citation>
    <scope>NUCLEOTIDE SEQUENCE [LARGE SCALE GENOMIC DNA]</scope>
</reference>
<feature type="region of interest" description="Disordered" evidence="1">
    <location>
        <begin position="93"/>
        <end position="123"/>
    </location>
</feature>
<keyword evidence="3" id="KW-1185">Reference proteome</keyword>
<feature type="compositionally biased region" description="Low complexity" evidence="1">
    <location>
        <begin position="62"/>
        <end position="72"/>
    </location>
</feature>
<feature type="compositionally biased region" description="Low complexity" evidence="1">
    <location>
        <begin position="98"/>
        <end position="108"/>
    </location>
</feature>
<name>A0ABN9X6W5_9DINO</name>
<gene>
    <name evidence="2" type="ORF">PCOR1329_LOCUS73989</name>
</gene>
<accession>A0ABN9X6W5</accession>
<proteinExistence type="predicted"/>
<protein>
    <submittedName>
        <fullName evidence="2">Uncharacterized protein</fullName>
    </submittedName>
</protein>
<dbReference type="Proteomes" id="UP001189429">
    <property type="component" value="Unassembled WGS sequence"/>
</dbReference>
<evidence type="ECO:0000256" key="1">
    <source>
        <dbReference type="SAM" id="MobiDB-lite"/>
    </source>
</evidence>
<organism evidence="2 3">
    <name type="scientific">Prorocentrum cordatum</name>
    <dbReference type="NCBI Taxonomy" id="2364126"/>
    <lineage>
        <taxon>Eukaryota</taxon>
        <taxon>Sar</taxon>
        <taxon>Alveolata</taxon>
        <taxon>Dinophyceae</taxon>
        <taxon>Prorocentrales</taxon>
        <taxon>Prorocentraceae</taxon>
        <taxon>Prorocentrum</taxon>
    </lineage>
</organism>
<sequence length="147" mass="14845">MGEPEPAADLSDRCSTLVLLAPVGCRLSAPLVGMDDFAESLADAEAPGLNTSSPADQWQLPGGSAAAAGSKVASPAAACPEGRWSCGSCSDEANGDFSSSRSSLNSKSGADAPARPTDGPAFIDLGHPDAKLMLLLLGGRDEARWSD</sequence>
<evidence type="ECO:0000313" key="2">
    <source>
        <dbReference type="EMBL" id="CAK0895153.1"/>
    </source>
</evidence>
<comment type="caution">
    <text evidence="2">The sequence shown here is derived from an EMBL/GenBank/DDBJ whole genome shotgun (WGS) entry which is preliminary data.</text>
</comment>
<evidence type="ECO:0000313" key="3">
    <source>
        <dbReference type="Proteomes" id="UP001189429"/>
    </source>
</evidence>
<feature type="region of interest" description="Disordered" evidence="1">
    <location>
        <begin position="45"/>
        <end position="72"/>
    </location>
</feature>